<dbReference type="PIRSF" id="PIRSF005719">
    <property type="entry name" value="SMC"/>
    <property type="match status" value="1"/>
</dbReference>
<accession>Q01Y77</accession>
<keyword evidence="5" id="KW-0226">DNA condensation</keyword>
<dbReference type="NCBIfam" id="TIGR02168">
    <property type="entry name" value="SMC_prok_B"/>
    <property type="match status" value="1"/>
</dbReference>
<dbReference type="InterPro" id="IPR010935">
    <property type="entry name" value="SMC_hinge"/>
</dbReference>
<keyword evidence="3 7" id="KW-0067">ATP-binding</keyword>
<dbReference type="InterPro" id="IPR050308">
    <property type="entry name" value="MukB/SMC"/>
</dbReference>
<dbReference type="InterPro" id="IPR027417">
    <property type="entry name" value="P-loop_NTPase"/>
</dbReference>
<keyword evidence="1 7" id="KW-0963">Cytoplasm</keyword>
<dbReference type="GO" id="GO:0007062">
    <property type="term" value="P:sister chromatid cohesion"/>
    <property type="evidence" value="ECO:0007669"/>
    <property type="project" value="InterPro"/>
</dbReference>
<dbReference type="KEGG" id="sus:Acid_4427"/>
<comment type="similarity">
    <text evidence="7">Belongs to the SMC family.</text>
</comment>
<evidence type="ECO:0000256" key="6">
    <source>
        <dbReference type="ARBA" id="ARBA00023125"/>
    </source>
</evidence>
<dbReference type="InterPro" id="IPR003395">
    <property type="entry name" value="RecF/RecN/SMC_N"/>
</dbReference>
<dbReference type="GO" id="GO:0003677">
    <property type="term" value="F:DNA binding"/>
    <property type="evidence" value="ECO:0007669"/>
    <property type="project" value="UniProtKB-UniRule"/>
</dbReference>
<evidence type="ECO:0000313" key="10">
    <source>
        <dbReference type="EMBL" id="ABJ85388.1"/>
    </source>
</evidence>
<keyword evidence="2 7" id="KW-0547">Nucleotide-binding</keyword>
<comment type="domain">
    <text evidence="7">Contains large globular domains required for ATP hydrolysis at each terminus and a third globular domain forming a flexible hinge near the middle of the molecule. These domains are separated by coiled-coil structures.</text>
</comment>
<dbReference type="Pfam" id="PF06470">
    <property type="entry name" value="SMC_hinge"/>
    <property type="match status" value="1"/>
</dbReference>
<dbReference type="Pfam" id="PF02463">
    <property type="entry name" value="SMC_N"/>
    <property type="match status" value="1"/>
</dbReference>
<gene>
    <name evidence="7" type="primary">smc</name>
    <name evidence="10" type="ordered locus">Acid_4427</name>
</gene>
<dbReference type="InParanoid" id="Q01Y77"/>
<feature type="domain" description="SMC hinge" evidence="9">
    <location>
        <begin position="541"/>
        <end position="663"/>
    </location>
</feature>
<feature type="coiled-coil region" evidence="7">
    <location>
        <begin position="991"/>
        <end position="1039"/>
    </location>
</feature>
<dbReference type="STRING" id="234267.Acid_4427"/>
<feature type="coiled-coil region" evidence="7">
    <location>
        <begin position="348"/>
        <end position="389"/>
    </location>
</feature>
<sequence length="1210" mass="135482">MLKLKRVELQGFKSFCDRTELRFNGEGIAAIVGPNGCGKSNISDAISWVLGEQSAKSLRGARMEDVIFAGTRDRKPLGMAYVTMTLVDPDLYNENAAHKLQPVEGGQPPKAAEVTITRRLYRSGESEYLIDGRTARLRDIQDLFMGTGLGPESYAIIEQGRIGQILSSKPQDRRNVIEEAAGITRFKTKKRLAEAKLEGAKQNLARVYDILEEVTRQVNSLKRQASKAKRYGELKAELETRLRVVLSGKYRLLERDAAKTAIDLNNAAAELKQYGEQVAEREKAHESQQLACYEIEHQLTEARKQLAERQVEAERTRGRLESQVRESGAIEQRIAQNEMDSHDLGLRLDALDEEIAGHKKNVDGLEAQIAQARERMTEINQQREGLQIKVRERERAIEAGRQVILRLLGEASTLKNQLAQIDEYLAGIDRETARATREEQVAAAEIERLDGARKQLSETVAQRQMELESVTGERKRTEEELVDRRRLAGELRREIDGLKTEVSQIRARKESLEQVLAHRTYTTESVKRLFASLEKGKADDLKPMGVLADYVEVDAQFEKPAEEFLHEELEYVVVENWQQAERGLDFIRAELDGRATFLVHPEPNGHPRAPMPEPAIGPETGISARLSESLRLTNGFKDRAVDLMPRVSQCFLAEDRAAAQRLAVSYPHLYFLLPDGVCYHGHTVTGGKKSGAGPLAMKREARELAVQLKSRQGTLDEMLARIDGLNQEIIGFEAELERLRALQQSREKDRVALDHEMRKLGDDLARVNSRLSVARLELERLRRDAERSADQRERNRAAVADKEQLRAQSEEALEAQRQEMEKLEGQAATIAEEHAQTRAELAGLEERHRGERSAMGRLEQQFRETSNRRNAIAPEISRLGEQRSRLLADNIELDQRAAELAAQITALDTQVNEMATQDAGMREALRAGEEELKGLRTAAQETQERRTQIEIDLVRKQAELKYLDETSRKELGCPVEELGARDETVPDGEAIAEAEQAANEVRARIEGLGAVNAAAMEEYQEAQQRHDFLSAQRQDLIDSIRDTEKAIQEIDQVSRQKFAEAFEAINANFRVGFQTLFGGGTGEMRLTDQENLADSGIDIVCSPPGKRLQNVLLLSGGEKALAAVALLMAIFKYSPSPFCVMDEVDAPLDEANIGRLVKLVAEMSLNTQFVVITHSKKTMEAAQALYGVTMQEPGVSRLVSVKFNAAEAAA</sequence>
<protein>
    <recommendedName>
        <fullName evidence="7">Chromosome partition protein Smc</fullName>
    </recommendedName>
</protein>
<feature type="coiled-coil region" evidence="7">
    <location>
        <begin position="264"/>
        <end position="323"/>
    </location>
</feature>
<dbReference type="Gene3D" id="1.20.5.340">
    <property type="match status" value="1"/>
</dbReference>
<dbReference type="GO" id="GO:0005694">
    <property type="term" value="C:chromosome"/>
    <property type="evidence" value="ECO:0007669"/>
    <property type="project" value="InterPro"/>
</dbReference>
<feature type="coiled-coil region" evidence="7">
    <location>
        <begin position="183"/>
        <end position="231"/>
    </location>
</feature>
<dbReference type="InterPro" id="IPR024704">
    <property type="entry name" value="SMC"/>
</dbReference>
<dbReference type="GO" id="GO:0005737">
    <property type="term" value="C:cytoplasm"/>
    <property type="evidence" value="ECO:0007669"/>
    <property type="project" value="UniProtKB-SubCell"/>
</dbReference>
<evidence type="ECO:0000256" key="7">
    <source>
        <dbReference type="HAMAP-Rule" id="MF_01894"/>
    </source>
</evidence>
<dbReference type="GO" id="GO:0005524">
    <property type="term" value="F:ATP binding"/>
    <property type="evidence" value="ECO:0007669"/>
    <property type="project" value="UniProtKB-UniRule"/>
</dbReference>
<dbReference type="EMBL" id="CP000473">
    <property type="protein sequence ID" value="ABJ85388.1"/>
    <property type="molecule type" value="Genomic_DNA"/>
</dbReference>
<dbReference type="HAMAP" id="MF_01894">
    <property type="entry name" value="Smc_prok"/>
    <property type="match status" value="1"/>
</dbReference>
<keyword evidence="6 7" id="KW-0238">DNA-binding</keyword>
<dbReference type="InterPro" id="IPR036277">
    <property type="entry name" value="SMC_hinge_sf"/>
</dbReference>
<feature type="coiled-coil region" evidence="7">
    <location>
        <begin position="925"/>
        <end position="959"/>
    </location>
</feature>
<dbReference type="HOGENOM" id="CLU_001042_2_2_0"/>
<feature type="coiled-coil region" evidence="7">
    <location>
        <begin position="460"/>
        <end position="515"/>
    </location>
</feature>
<dbReference type="PANTHER" id="PTHR42963:SF1">
    <property type="entry name" value="DUF4476 DOMAIN-CONTAINING PROTEIN"/>
    <property type="match status" value="1"/>
</dbReference>
<evidence type="ECO:0000256" key="4">
    <source>
        <dbReference type="ARBA" id="ARBA00023054"/>
    </source>
</evidence>
<dbReference type="eggNOG" id="COG1196">
    <property type="taxonomic scope" value="Bacteria"/>
</dbReference>
<reference evidence="10" key="1">
    <citation type="submission" date="2006-10" db="EMBL/GenBank/DDBJ databases">
        <title>Complete sequence of Solibacter usitatus Ellin6076.</title>
        <authorList>
            <consortium name="US DOE Joint Genome Institute"/>
            <person name="Copeland A."/>
            <person name="Lucas S."/>
            <person name="Lapidus A."/>
            <person name="Barry K."/>
            <person name="Detter J.C."/>
            <person name="Glavina del Rio T."/>
            <person name="Hammon N."/>
            <person name="Israni S."/>
            <person name="Dalin E."/>
            <person name="Tice H."/>
            <person name="Pitluck S."/>
            <person name="Thompson L.S."/>
            <person name="Brettin T."/>
            <person name="Bruce D."/>
            <person name="Han C."/>
            <person name="Tapia R."/>
            <person name="Gilna P."/>
            <person name="Schmutz J."/>
            <person name="Larimer F."/>
            <person name="Land M."/>
            <person name="Hauser L."/>
            <person name="Kyrpides N."/>
            <person name="Mikhailova N."/>
            <person name="Janssen P.H."/>
            <person name="Kuske C.R."/>
            <person name="Richardson P."/>
        </authorList>
    </citation>
    <scope>NUCLEOTIDE SEQUENCE</scope>
    <source>
        <strain evidence="10">Ellin6076</strain>
    </source>
</reference>
<dbReference type="SUPFAM" id="SSF75553">
    <property type="entry name" value="Smc hinge domain"/>
    <property type="match status" value="1"/>
</dbReference>
<dbReference type="AlphaFoldDB" id="Q01Y77"/>
<dbReference type="OrthoDB" id="9808768at2"/>
<comment type="subunit">
    <text evidence="7">Homodimer.</text>
</comment>
<evidence type="ECO:0000256" key="2">
    <source>
        <dbReference type="ARBA" id="ARBA00022741"/>
    </source>
</evidence>
<comment type="function">
    <text evidence="7">Required for chromosome condensation and partitioning.</text>
</comment>
<dbReference type="SMART" id="SM00968">
    <property type="entry name" value="SMC_hinge"/>
    <property type="match status" value="1"/>
</dbReference>
<dbReference type="GO" id="GO:0007059">
    <property type="term" value="P:chromosome segregation"/>
    <property type="evidence" value="ECO:0007669"/>
    <property type="project" value="UniProtKB-UniRule"/>
</dbReference>
<dbReference type="GO" id="GO:0030261">
    <property type="term" value="P:chromosome condensation"/>
    <property type="evidence" value="ECO:0007669"/>
    <property type="project" value="UniProtKB-KW"/>
</dbReference>
<dbReference type="Gene3D" id="1.20.1060.20">
    <property type="match status" value="1"/>
</dbReference>
<evidence type="ECO:0000256" key="3">
    <source>
        <dbReference type="ARBA" id="ARBA00022840"/>
    </source>
</evidence>
<feature type="compositionally biased region" description="Basic and acidic residues" evidence="8">
    <location>
        <begin position="845"/>
        <end position="867"/>
    </location>
</feature>
<feature type="region of interest" description="Disordered" evidence="8">
    <location>
        <begin position="845"/>
        <end position="869"/>
    </location>
</feature>
<name>Q01Y77_SOLUE</name>
<proteinExistence type="inferred from homology"/>
<dbReference type="GO" id="GO:0006260">
    <property type="term" value="P:DNA replication"/>
    <property type="evidence" value="ECO:0007669"/>
    <property type="project" value="UniProtKB-UniRule"/>
</dbReference>
<organism evidence="10">
    <name type="scientific">Solibacter usitatus (strain Ellin6076)</name>
    <dbReference type="NCBI Taxonomy" id="234267"/>
    <lineage>
        <taxon>Bacteria</taxon>
        <taxon>Pseudomonadati</taxon>
        <taxon>Acidobacteriota</taxon>
        <taxon>Terriglobia</taxon>
        <taxon>Bryobacterales</taxon>
        <taxon>Solibacteraceae</taxon>
        <taxon>Candidatus Solibacter</taxon>
    </lineage>
</organism>
<feature type="binding site" evidence="7">
    <location>
        <begin position="34"/>
        <end position="41"/>
    </location>
    <ligand>
        <name>ATP</name>
        <dbReference type="ChEBI" id="CHEBI:30616"/>
    </ligand>
</feature>
<dbReference type="GO" id="GO:0016887">
    <property type="term" value="F:ATP hydrolysis activity"/>
    <property type="evidence" value="ECO:0007669"/>
    <property type="project" value="InterPro"/>
</dbReference>
<feature type="region of interest" description="Disordered" evidence="8">
    <location>
        <begin position="784"/>
        <end position="818"/>
    </location>
</feature>
<dbReference type="SUPFAM" id="SSF52540">
    <property type="entry name" value="P-loop containing nucleoside triphosphate hydrolases"/>
    <property type="match status" value="2"/>
</dbReference>
<dbReference type="Gene3D" id="3.40.50.300">
    <property type="entry name" value="P-loop containing nucleotide triphosphate hydrolases"/>
    <property type="match status" value="2"/>
</dbReference>
<dbReference type="PANTHER" id="PTHR42963">
    <property type="entry name" value="CHROMOSOME PARTITION PROTEIN MUKB"/>
    <property type="match status" value="1"/>
</dbReference>
<evidence type="ECO:0000256" key="1">
    <source>
        <dbReference type="ARBA" id="ARBA00022490"/>
    </source>
</evidence>
<evidence type="ECO:0000259" key="9">
    <source>
        <dbReference type="SMART" id="SM00968"/>
    </source>
</evidence>
<evidence type="ECO:0000256" key="8">
    <source>
        <dbReference type="SAM" id="MobiDB-lite"/>
    </source>
</evidence>
<dbReference type="InterPro" id="IPR011890">
    <property type="entry name" value="SMC_prok"/>
</dbReference>
<keyword evidence="4 7" id="KW-0175">Coiled coil</keyword>
<comment type="subcellular location">
    <subcellularLocation>
        <location evidence="7">Cytoplasm</location>
    </subcellularLocation>
</comment>
<evidence type="ECO:0000256" key="5">
    <source>
        <dbReference type="ARBA" id="ARBA00023067"/>
    </source>
</evidence>